<evidence type="ECO:0000313" key="9">
    <source>
        <dbReference type="EMBL" id="QDG53858.1"/>
    </source>
</evidence>
<dbReference type="RefSeq" id="WP_141200312.1">
    <property type="nucleotide sequence ID" value="NZ_CP041186.1"/>
</dbReference>
<feature type="compositionally biased region" description="Acidic residues" evidence="6">
    <location>
        <begin position="234"/>
        <end position="246"/>
    </location>
</feature>
<protein>
    <submittedName>
        <fullName evidence="9">Cytochrome b</fullName>
    </submittedName>
</protein>
<dbReference type="Pfam" id="PF01292">
    <property type="entry name" value="Ni_hydr_CYTB"/>
    <property type="match status" value="1"/>
</dbReference>
<feature type="domain" description="Cytochrome b561 bacterial/Ni-hydrogenase" evidence="8">
    <location>
        <begin position="7"/>
        <end position="170"/>
    </location>
</feature>
<evidence type="ECO:0000256" key="3">
    <source>
        <dbReference type="ARBA" id="ARBA00022692"/>
    </source>
</evidence>
<evidence type="ECO:0000256" key="6">
    <source>
        <dbReference type="SAM" id="MobiDB-lite"/>
    </source>
</evidence>
<dbReference type="SUPFAM" id="SSF81342">
    <property type="entry name" value="Transmembrane di-heme cytochromes"/>
    <property type="match status" value="1"/>
</dbReference>
<dbReference type="GO" id="GO:0009055">
    <property type="term" value="F:electron transfer activity"/>
    <property type="evidence" value="ECO:0007669"/>
    <property type="project" value="InterPro"/>
</dbReference>
<comment type="subcellular location">
    <subcellularLocation>
        <location evidence="1">Cell membrane</location>
        <topology evidence="1">Multi-pass membrane protein</topology>
    </subcellularLocation>
</comment>
<keyword evidence="4 7" id="KW-1133">Transmembrane helix</keyword>
<accession>A0A4Y6PZU6</accession>
<organism evidence="9 10">
    <name type="scientific">Persicimonas caeni</name>
    <dbReference type="NCBI Taxonomy" id="2292766"/>
    <lineage>
        <taxon>Bacteria</taxon>
        <taxon>Deltaproteobacteria</taxon>
        <taxon>Bradymonadales</taxon>
        <taxon>Bradymonadaceae</taxon>
        <taxon>Persicimonas</taxon>
    </lineage>
</organism>
<dbReference type="GO" id="GO:0005886">
    <property type="term" value="C:plasma membrane"/>
    <property type="evidence" value="ECO:0007669"/>
    <property type="project" value="UniProtKB-SubCell"/>
</dbReference>
<evidence type="ECO:0000256" key="7">
    <source>
        <dbReference type="SAM" id="Phobius"/>
    </source>
</evidence>
<evidence type="ECO:0000259" key="8">
    <source>
        <dbReference type="Pfam" id="PF01292"/>
    </source>
</evidence>
<proteinExistence type="predicted"/>
<accession>A0A5B8YHM0</accession>
<dbReference type="InterPro" id="IPR016174">
    <property type="entry name" value="Di-haem_cyt_TM"/>
</dbReference>
<dbReference type="PANTHER" id="PTHR30485">
    <property type="entry name" value="NI/FE-HYDROGENASE 1 B-TYPE CYTOCHROME SUBUNIT"/>
    <property type="match status" value="1"/>
</dbReference>
<feature type="transmembrane region" description="Helical" evidence="7">
    <location>
        <begin position="12"/>
        <end position="32"/>
    </location>
</feature>
<feature type="transmembrane region" description="Helical" evidence="7">
    <location>
        <begin position="136"/>
        <end position="157"/>
    </location>
</feature>
<keyword evidence="3 7" id="KW-0812">Transmembrane</keyword>
<gene>
    <name evidence="9" type="ORF">FIV42_24875</name>
</gene>
<dbReference type="AlphaFoldDB" id="A0A4Y6PZU6"/>
<keyword evidence="10" id="KW-1185">Reference proteome</keyword>
<dbReference type="InterPro" id="IPR051542">
    <property type="entry name" value="Hydrogenase_cytochrome"/>
</dbReference>
<dbReference type="Gene3D" id="1.20.950.20">
    <property type="entry name" value="Transmembrane di-heme cytochromes, Chain C"/>
    <property type="match status" value="1"/>
</dbReference>
<feature type="region of interest" description="Disordered" evidence="6">
    <location>
        <begin position="225"/>
        <end position="246"/>
    </location>
</feature>
<sequence>MKRILAWDIPTRLFHWLLAGAFLGAFIIGNVAEDEGSLFSVHMLLGATAGFMVLLRIIWGFVGSRYARFSSFTLSPAKVLAYLKGTVSGGAQRYAGHNPGTSWTSIAIFVMVLGLVATGVLMGNGGGEAVEEIHEVLAFGTLAVVGVHVAGIIFHTIRHRENIAASMFHGRKQAGDGDDIRSPRPVAAVVFLVLTGLWSGGLVSGYDAATSQVTLPLIGQTIQVGEGEEHGEHEEYEEHEEHEDDD</sequence>
<evidence type="ECO:0000313" key="10">
    <source>
        <dbReference type="Proteomes" id="UP000315995"/>
    </source>
</evidence>
<dbReference type="GO" id="GO:0022904">
    <property type="term" value="P:respiratory electron transport chain"/>
    <property type="evidence" value="ECO:0007669"/>
    <property type="project" value="InterPro"/>
</dbReference>
<keyword evidence="2" id="KW-1003">Cell membrane</keyword>
<keyword evidence="5 7" id="KW-0472">Membrane</keyword>
<feature type="transmembrane region" description="Helical" evidence="7">
    <location>
        <begin position="38"/>
        <end position="62"/>
    </location>
</feature>
<evidence type="ECO:0000256" key="2">
    <source>
        <dbReference type="ARBA" id="ARBA00022475"/>
    </source>
</evidence>
<dbReference type="PANTHER" id="PTHR30485:SF2">
    <property type="entry name" value="BLL0597 PROTEIN"/>
    <property type="match status" value="1"/>
</dbReference>
<dbReference type="OrthoDB" id="197262at2"/>
<reference evidence="9 10" key="1">
    <citation type="submission" date="2019-06" db="EMBL/GenBank/DDBJ databases">
        <title>Persicimonas caeni gen. nov., sp. nov., a predatory bacterium isolated from solar saltern.</title>
        <authorList>
            <person name="Wang S."/>
        </authorList>
    </citation>
    <scope>NUCLEOTIDE SEQUENCE [LARGE SCALE GENOMIC DNA]</scope>
    <source>
        <strain evidence="9 10">YN101</strain>
    </source>
</reference>
<dbReference type="EMBL" id="CP041186">
    <property type="protein sequence ID" value="QDG53858.1"/>
    <property type="molecule type" value="Genomic_DNA"/>
</dbReference>
<dbReference type="InterPro" id="IPR011577">
    <property type="entry name" value="Cyt_b561_bac/Ni-Hgenase"/>
</dbReference>
<evidence type="ECO:0000256" key="1">
    <source>
        <dbReference type="ARBA" id="ARBA00004651"/>
    </source>
</evidence>
<evidence type="ECO:0000256" key="4">
    <source>
        <dbReference type="ARBA" id="ARBA00022989"/>
    </source>
</evidence>
<dbReference type="Proteomes" id="UP000315995">
    <property type="component" value="Chromosome"/>
</dbReference>
<feature type="transmembrane region" description="Helical" evidence="7">
    <location>
        <begin position="103"/>
        <end position="124"/>
    </location>
</feature>
<name>A0A4Y6PZU6_PERCE</name>
<evidence type="ECO:0000256" key="5">
    <source>
        <dbReference type="ARBA" id="ARBA00023136"/>
    </source>
</evidence>
<dbReference type="GO" id="GO:0020037">
    <property type="term" value="F:heme binding"/>
    <property type="evidence" value="ECO:0007669"/>
    <property type="project" value="TreeGrafter"/>
</dbReference>